<dbReference type="OrthoDB" id="7722975at2759"/>
<dbReference type="InterPro" id="IPR029052">
    <property type="entry name" value="Metallo-depent_PP-like"/>
</dbReference>
<dbReference type="Gene3D" id="3.90.780.10">
    <property type="entry name" value="5'-Nucleotidase, C-terminal domain"/>
    <property type="match status" value="2"/>
</dbReference>
<gene>
    <name evidence="4" type="ORF">BDZ90DRAFT_150807</name>
</gene>
<name>A0A316UUQ9_9BASI</name>
<dbReference type="Pfam" id="PF21953">
    <property type="entry name" value="NadN_nucleosid_C"/>
    <property type="match status" value="1"/>
</dbReference>
<evidence type="ECO:0000313" key="4">
    <source>
        <dbReference type="EMBL" id="PWN28518.1"/>
    </source>
</evidence>
<sequence>MLRRLFTAAAAALLLAAPALACPGLDHEHGLAPRSSRYATQPSGGTSLLRRLTWGDVNVVSTTDIHGWYQGHLKATQPEPNYSGDWGDFASFVSHLRALAKKKGVDLLVVDSGDLHDGAGLSDGFPPNQVDGHVSNQFHAMIKYDLLSVGNHELYKYNVALDTYRNFVPTQHGRYISSNVNISIADPQTGKNASHIFGKQYVKFRTERGRRVTSLGVLYNFKGQDGGITIQDPKDMVKEAWLAEAIKEEPDFFLLAGHMPVSRDEWPYVIDAIRAVHPRTPILVFGGHTHIRDCTTYDAHSAGLEAGRYLETIGWLSANLSSSKSASGGNLSFSRTYIDANRRNYAFHLGLTDVHQLDTAKGKHITKAMAKVASDWNLTHVYGKAPQDYYLDRVPITSNSSLLNLLENQVLPTVISTSNPDRKGKPNFVLANSGAQRFDISAGDFTKNDQYIVSPFTDAFLYLKDVQLQYARQILPALNKQGAYSKRQSDAKLNEERQRYARGEVEHIYRAWRQSQAEGLGEAAARDLAELDARADADKPTLGYVTKDSCPGQGDDTVHTAIPYSRTPDYIASPITGNSTALADTDTVDVVMVDFIASSVVSILNKVQKERNFTTAEAVAYNTLTTQDLYPVYAEKKWA</sequence>
<keyword evidence="1" id="KW-0732">Signal</keyword>
<feature type="domain" description="Calcineurin-like phosphoesterase" evidence="2">
    <location>
        <begin position="59"/>
        <end position="291"/>
    </location>
</feature>
<feature type="signal peptide" evidence="1">
    <location>
        <begin position="1"/>
        <end position="21"/>
    </location>
</feature>
<protein>
    <submittedName>
        <fullName evidence="4">Uncharacterized protein</fullName>
    </submittedName>
</protein>
<dbReference type="SUPFAM" id="SSF56300">
    <property type="entry name" value="Metallo-dependent phosphatases"/>
    <property type="match status" value="1"/>
</dbReference>
<dbReference type="GO" id="GO:0009166">
    <property type="term" value="P:nucleotide catabolic process"/>
    <property type="evidence" value="ECO:0007669"/>
    <property type="project" value="InterPro"/>
</dbReference>
<dbReference type="GO" id="GO:0005829">
    <property type="term" value="C:cytosol"/>
    <property type="evidence" value="ECO:0007669"/>
    <property type="project" value="TreeGrafter"/>
</dbReference>
<proteinExistence type="predicted"/>
<dbReference type="GO" id="GO:0005576">
    <property type="term" value="C:extracellular region"/>
    <property type="evidence" value="ECO:0007669"/>
    <property type="project" value="UniProtKB-ARBA"/>
</dbReference>
<dbReference type="AlphaFoldDB" id="A0A316UUQ9"/>
<evidence type="ECO:0000259" key="3">
    <source>
        <dbReference type="Pfam" id="PF21953"/>
    </source>
</evidence>
<dbReference type="SUPFAM" id="SSF55816">
    <property type="entry name" value="5'-nucleotidase (syn. UDP-sugar hydrolase), C-terminal domain"/>
    <property type="match status" value="1"/>
</dbReference>
<dbReference type="STRING" id="1569628.A0A316UUQ9"/>
<dbReference type="PIRSF" id="PIRSF017316">
    <property type="entry name" value="Pesterase_C1039"/>
    <property type="match status" value="1"/>
</dbReference>
<dbReference type="GO" id="GO:0016787">
    <property type="term" value="F:hydrolase activity"/>
    <property type="evidence" value="ECO:0007669"/>
    <property type="project" value="InterPro"/>
</dbReference>
<dbReference type="InterPro" id="IPR014485">
    <property type="entry name" value="Pesterase_C1039"/>
</dbReference>
<dbReference type="InterPro" id="IPR036907">
    <property type="entry name" value="5'-Nucleotdase_C_sf"/>
</dbReference>
<dbReference type="PANTHER" id="PTHR11575">
    <property type="entry name" value="5'-NUCLEOTIDASE-RELATED"/>
    <property type="match status" value="1"/>
</dbReference>
<evidence type="ECO:0000259" key="2">
    <source>
        <dbReference type="Pfam" id="PF00149"/>
    </source>
</evidence>
<keyword evidence="5" id="KW-1185">Reference proteome</keyword>
<dbReference type="InterPro" id="IPR004843">
    <property type="entry name" value="Calcineurin-like_PHP"/>
</dbReference>
<evidence type="ECO:0000313" key="5">
    <source>
        <dbReference type="Proteomes" id="UP000245884"/>
    </source>
</evidence>
<dbReference type="Gene3D" id="3.60.21.10">
    <property type="match status" value="1"/>
</dbReference>
<feature type="chain" id="PRO_5016351580" evidence="1">
    <location>
        <begin position="22"/>
        <end position="639"/>
    </location>
</feature>
<dbReference type="InterPro" id="IPR006179">
    <property type="entry name" value="5_nucleotidase/apyrase"/>
</dbReference>
<dbReference type="RefSeq" id="XP_025363130.1">
    <property type="nucleotide sequence ID" value="XM_025503532.1"/>
</dbReference>
<dbReference type="EMBL" id="KZ819665">
    <property type="protein sequence ID" value="PWN28518.1"/>
    <property type="molecule type" value="Genomic_DNA"/>
</dbReference>
<evidence type="ECO:0000256" key="1">
    <source>
        <dbReference type="SAM" id="SignalP"/>
    </source>
</evidence>
<dbReference type="Pfam" id="PF00149">
    <property type="entry name" value="Metallophos"/>
    <property type="match status" value="1"/>
</dbReference>
<feature type="domain" description="Putative 5'-nucleotidase C-terminal" evidence="3">
    <location>
        <begin position="388"/>
        <end position="601"/>
    </location>
</feature>
<organism evidence="4 5">
    <name type="scientific">Jaminaea rosea</name>
    <dbReference type="NCBI Taxonomy" id="1569628"/>
    <lineage>
        <taxon>Eukaryota</taxon>
        <taxon>Fungi</taxon>
        <taxon>Dikarya</taxon>
        <taxon>Basidiomycota</taxon>
        <taxon>Ustilaginomycotina</taxon>
        <taxon>Exobasidiomycetes</taxon>
        <taxon>Microstromatales</taxon>
        <taxon>Microstromatales incertae sedis</taxon>
        <taxon>Jaminaea</taxon>
    </lineage>
</organism>
<reference evidence="4 5" key="1">
    <citation type="journal article" date="2018" name="Mol. Biol. Evol.">
        <title>Broad Genomic Sampling Reveals a Smut Pathogenic Ancestry of the Fungal Clade Ustilaginomycotina.</title>
        <authorList>
            <person name="Kijpornyongpan T."/>
            <person name="Mondo S.J."/>
            <person name="Barry K."/>
            <person name="Sandor L."/>
            <person name="Lee J."/>
            <person name="Lipzen A."/>
            <person name="Pangilinan J."/>
            <person name="LaButti K."/>
            <person name="Hainaut M."/>
            <person name="Henrissat B."/>
            <person name="Grigoriev I.V."/>
            <person name="Spatafora J.W."/>
            <person name="Aime M.C."/>
        </authorList>
    </citation>
    <scope>NUCLEOTIDE SEQUENCE [LARGE SCALE GENOMIC DNA]</scope>
    <source>
        <strain evidence="4 5">MCA 5214</strain>
    </source>
</reference>
<dbReference type="FunFam" id="3.60.21.10:FF:000043">
    <property type="entry name" value="Ser/Thr protein phosphatase family"/>
    <property type="match status" value="1"/>
</dbReference>
<dbReference type="InterPro" id="IPR053828">
    <property type="entry name" value="Nucleosidase_C"/>
</dbReference>
<accession>A0A316UUQ9</accession>
<dbReference type="PANTHER" id="PTHR11575:SF22">
    <property type="entry name" value="ADL392WP"/>
    <property type="match status" value="1"/>
</dbReference>
<dbReference type="GeneID" id="37025355"/>
<dbReference type="Proteomes" id="UP000245884">
    <property type="component" value="Unassembled WGS sequence"/>
</dbReference>